<reference evidence="5" key="2">
    <citation type="submission" date="2025-08" db="UniProtKB">
        <authorList>
            <consortium name="RefSeq"/>
        </authorList>
    </citation>
    <scope>IDENTIFICATION</scope>
    <source>
        <tissue evidence="5">Leaf</tissue>
    </source>
</reference>
<keyword evidence="1" id="KW-0862">Zinc</keyword>
<proteinExistence type="predicted"/>
<dbReference type="InterPro" id="IPR043502">
    <property type="entry name" value="DNA/RNA_pol_sf"/>
</dbReference>
<sequence length="717" mass="82635">METAVRTLAQAQQHPVPLRQQREAPIFDDDEEVFENPFADPNQRGEQQHRDVIAAPRVDNRRWESGFKLELPEFSGGLKPEEFLDWINTTEELLEFKEVPAEMRVSLVATRFLSHASAWWHQLKESRVRAGKGRITSWEKLTRKMRKAFLPYNYTRTLYTKLQNLRQGARSVDEYAAEFFSLMSRNVLTENEEQRVSRFSGGLRAAIRSALLQFNLVSVSEAHQRTVLIEQHSRNQPSSWTSQRTRLNPNSETTLSKALEHAKTTDHTEANSSLVPQRPATYKCFKCCEAGHRQSTCPQLQRRGLLAKVEPVFDDYDDDEERDEEEERLLGDTGPFLVIRRNYLMPQGVEESWLQAATKLALFTEPHPYPYKIAWLTSKTDIRMSKRCKVPFLMGLHYKDVVYYDVLHMDACHILLGRPWQYDRRTTHDGFANTHSFTYEDRRITLIPSQVASDPIITSTDIESPSAPVPNSKPSLLATKSEIMAEIDDSDVVFFLRFKPHILSLLPTVPVIFDKLLIEFAVVFPAELLDCLPPLRDIQHCIDLVPDSVLPNRPHYRMSPREHDELRKQVEDLLAKGYVRQTSVFTKLDLRSGYHQIRIRPGDEWKTAFRTREGLFEWLVMPFGLSNAPSTFMRVMNEALRPFIGRCVVVYFDDIFIFSASVAEHLCHLRDVLVVLRKEKLFAATKKCVFGVDHVLFLGYIISSQGLAVDPSKISAL</sequence>
<dbReference type="SUPFAM" id="SSF57756">
    <property type="entry name" value="Retrovirus zinc finger-like domains"/>
    <property type="match status" value="1"/>
</dbReference>
<evidence type="ECO:0000256" key="1">
    <source>
        <dbReference type="PROSITE-ProRule" id="PRU00047"/>
    </source>
</evidence>
<dbReference type="Proteomes" id="UP000694864">
    <property type="component" value="Unplaced"/>
</dbReference>
<feature type="region of interest" description="Disordered" evidence="2">
    <location>
        <begin position="232"/>
        <end position="251"/>
    </location>
</feature>
<dbReference type="RefSeq" id="XP_019098106.1">
    <property type="nucleotide sequence ID" value="XM_019242561.1"/>
</dbReference>
<keyword evidence="1" id="KW-0863">Zinc-finger</keyword>
<accession>A0ABM1RGG8</accession>
<dbReference type="SUPFAM" id="SSF56672">
    <property type="entry name" value="DNA/RNA polymerases"/>
    <property type="match status" value="1"/>
</dbReference>
<dbReference type="PANTHER" id="PTHR35046:SF21">
    <property type="entry name" value="RETROTRANSPOSON GAG DOMAIN-CONTAINING PROTEIN-RELATED"/>
    <property type="match status" value="1"/>
</dbReference>
<dbReference type="InterPro" id="IPR005162">
    <property type="entry name" value="Retrotrans_gag_dom"/>
</dbReference>
<dbReference type="InterPro" id="IPR043128">
    <property type="entry name" value="Rev_trsase/Diguanyl_cyclase"/>
</dbReference>
<dbReference type="CDD" id="cd01647">
    <property type="entry name" value="RT_LTR"/>
    <property type="match status" value="1"/>
</dbReference>
<dbReference type="GeneID" id="109131522"/>
<evidence type="ECO:0000313" key="4">
    <source>
        <dbReference type="Proteomes" id="UP000694864"/>
    </source>
</evidence>
<feature type="compositionally biased region" description="Polar residues" evidence="2">
    <location>
        <begin position="234"/>
        <end position="251"/>
    </location>
</feature>
<name>A0ABM1RGG8_CAMSA</name>
<feature type="domain" description="CCHC-type" evidence="3">
    <location>
        <begin position="283"/>
        <end position="299"/>
    </location>
</feature>
<dbReference type="PROSITE" id="PS50158">
    <property type="entry name" value="ZF_CCHC"/>
    <property type="match status" value="1"/>
</dbReference>
<dbReference type="Pfam" id="PF03732">
    <property type="entry name" value="Retrotrans_gag"/>
    <property type="match status" value="1"/>
</dbReference>
<dbReference type="Gene3D" id="3.10.10.10">
    <property type="entry name" value="HIV Type 1 Reverse Transcriptase, subunit A, domain 1"/>
    <property type="match status" value="2"/>
</dbReference>
<evidence type="ECO:0000256" key="2">
    <source>
        <dbReference type="SAM" id="MobiDB-lite"/>
    </source>
</evidence>
<protein>
    <submittedName>
        <fullName evidence="5">Uncharacterized protein LOC109131522</fullName>
    </submittedName>
</protein>
<dbReference type="PANTHER" id="PTHR35046">
    <property type="entry name" value="ZINC KNUCKLE (CCHC-TYPE) FAMILY PROTEIN"/>
    <property type="match status" value="1"/>
</dbReference>
<evidence type="ECO:0000313" key="5">
    <source>
        <dbReference type="RefSeq" id="XP_019098106.1"/>
    </source>
</evidence>
<keyword evidence="4" id="KW-1185">Reference proteome</keyword>
<dbReference type="InterPro" id="IPR001878">
    <property type="entry name" value="Znf_CCHC"/>
</dbReference>
<dbReference type="Gene3D" id="3.30.70.270">
    <property type="match status" value="1"/>
</dbReference>
<reference evidence="4" key="1">
    <citation type="journal article" date="2014" name="Nat. Commun.">
        <title>The emerging biofuel crop Camelina sativa retains a highly undifferentiated hexaploid genome structure.</title>
        <authorList>
            <person name="Kagale S."/>
            <person name="Koh C."/>
            <person name="Nixon J."/>
            <person name="Bollina V."/>
            <person name="Clarke W.E."/>
            <person name="Tuteja R."/>
            <person name="Spillane C."/>
            <person name="Robinson S.J."/>
            <person name="Links M.G."/>
            <person name="Clarke C."/>
            <person name="Higgins E.E."/>
            <person name="Huebert T."/>
            <person name="Sharpe A.G."/>
            <person name="Parkin I.A."/>
        </authorList>
    </citation>
    <scope>NUCLEOTIDE SEQUENCE [LARGE SCALE GENOMIC DNA]</scope>
    <source>
        <strain evidence="4">cv. DH55</strain>
    </source>
</reference>
<keyword evidence="1" id="KW-0479">Metal-binding</keyword>
<dbReference type="Pfam" id="PF00078">
    <property type="entry name" value="RVT_1"/>
    <property type="match status" value="1"/>
</dbReference>
<dbReference type="InterPro" id="IPR036875">
    <property type="entry name" value="Znf_CCHC_sf"/>
</dbReference>
<dbReference type="InterPro" id="IPR000477">
    <property type="entry name" value="RT_dom"/>
</dbReference>
<evidence type="ECO:0000259" key="3">
    <source>
        <dbReference type="PROSITE" id="PS50158"/>
    </source>
</evidence>
<organism evidence="4 5">
    <name type="scientific">Camelina sativa</name>
    <name type="common">False flax</name>
    <name type="synonym">Myagrum sativum</name>
    <dbReference type="NCBI Taxonomy" id="90675"/>
    <lineage>
        <taxon>Eukaryota</taxon>
        <taxon>Viridiplantae</taxon>
        <taxon>Streptophyta</taxon>
        <taxon>Embryophyta</taxon>
        <taxon>Tracheophyta</taxon>
        <taxon>Spermatophyta</taxon>
        <taxon>Magnoliopsida</taxon>
        <taxon>eudicotyledons</taxon>
        <taxon>Gunneridae</taxon>
        <taxon>Pentapetalae</taxon>
        <taxon>rosids</taxon>
        <taxon>malvids</taxon>
        <taxon>Brassicales</taxon>
        <taxon>Brassicaceae</taxon>
        <taxon>Camelineae</taxon>
        <taxon>Camelina</taxon>
    </lineage>
</organism>
<gene>
    <name evidence="5" type="primary">LOC109131522</name>
</gene>